<reference evidence="13" key="1">
    <citation type="submission" date="2024-01" db="EMBL/GenBank/DDBJ databases">
        <title>Bank of Algae and Cyanobacteria of the Azores (BACA) strain genomes.</title>
        <authorList>
            <person name="Luz R."/>
            <person name="Cordeiro R."/>
            <person name="Fonseca A."/>
            <person name="Goncalves V."/>
        </authorList>
    </citation>
    <scope>NUCLEOTIDE SEQUENCE</scope>
    <source>
        <strain evidence="13">BACA0141</strain>
    </source>
</reference>
<dbReference type="Pfam" id="PF00132">
    <property type="entry name" value="Hexapep"/>
    <property type="match status" value="1"/>
</dbReference>
<dbReference type="AlphaFoldDB" id="A0AAW9PW64"/>
<dbReference type="InterPro" id="IPR042122">
    <property type="entry name" value="Ser_AcTrfase_N_sf"/>
</dbReference>
<dbReference type="FunFam" id="1.10.3130.10:FF:000003">
    <property type="entry name" value="Serine acetyltransferase"/>
    <property type="match status" value="1"/>
</dbReference>
<evidence type="ECO:0000256" key="5">
    <source>
        <dbReference type="ARBA" id="ARBA00018522"/>
    </source>
</evidence>
<dbReference type="InterPro" id="IPR011004">
    <property type="entry name" value="Trimer_LpxA-like_sf"/>
</dbReference>
<keyword evidence="6" id="KW-0963">Cytoplasm</keyword>
<keyword evidence="9" id="KW-0677">Repeat</keyword>
<keyword evidence="7" id="KW-0028">Amino-acid biosynthesis</keyword>
<evidence type="ECO:0000313" key="14">
    <source>
        <dbReference type="Proteomes" id="UP001333818"/>
    </source>
</evidence>
<evidence type="ECO:0000256" key="1">
    <source>
        <dbReference type="ARBA" id="ARBA00004496"/>
    </source>
</evidence>
<sequence>MFDTLRADFKIIFERDPAARNWLEVLFCYPGLHALWFYRFAHWLQSFGIPVIPRTISQLARFFTGVEIHPGAVIGKGAFIDHGMGVVVGETAIVGEYVLLYQGVTLGGTGKETGKRHPTLGDNVVIGAGAKVLGNIQIGSNVRIGAGSVVLKCVPPDCTVVGVPGRIVHRHGQVVPPLNHDCIPDPEGDVIRSLIGRVEQLERQLQQQSLSPVRNCLIDSKLLEDVRPRHLSQAEYATELTKLLRTDLSYGEFNEGAGI</sequence>
<dbReference type="InterPro" id="IPR045304">
    <property type="entry name" value="LbH_SAT"/>
</dbReference>
<dbReference type="NCBIfam" id="TIGR01172">
    <property type="entry name" value="cysE"/>
    <property type="match status" value="1"/>
</dbReference>
<evidence type="ECO:0000256" key="11">
    <source>
        <dbReference type="ARBA" id="ARBA00023315"/>
    </source>
</evidence>
<keyword evidence="14" id="KW-1185">Reference proteome</keyword>
<dbReference type="InterPro" id="IPR018357">
    <property type="entry name" value="Hexapep_transf_CS"/>
</dbReference>
<dbReference type="InterPro" id="IPR005881">
    <property type="entry name" value="Ser_O-AcTrfase"/>
</dbReference>
<evidence type="ECO:0000256" key="8">
    <source>
        <dbReference type="ARBA" id="ARBA00022679"/>
    </source>
</evidence>
<dbReference type="GO" id="GO:0031470">
    <property type="term" value="C:carboxysome"/>
    <property type="evidence" value="ECO:0007669"/>
    <property type="project" value="UniProtKB-ARBA"/>
</dbReference>
<comment type="subcellular location">
    <subcellularLocation>
        <location evidence="1">Cytoplasm</location>
    </subcellularLocation>
</comment>
<name>A0AAW9PW64_9CYAN</name>
<evidence type="ECO:0000256" key="7">
    <source>
        <dbReference type="ARBA" id="ARBA00022605"/>
    </source>
</evidence>
<dbReference type="InterPro" id="IPR001451">
    <property type="entry name" value="Hexapep"/>
</dbReference>
<evidence type="ECO:0000256" key="10">
    <source>
        <dbReference type="ARBA" id="ARBA00023192"/>
    </source>
</evidence>
<evidence type="ECO:0000313" key="13">
    <source>
        <dbReference type="EMBL" id="MEE3719407.1"/>
    </source>
</evidence>
<dbReference type="Gene3D" id="1.10.3130.10">
    <property type="entry name" value="serine acetyltransferase, domain 1"/>
    <property type="match status" value="1"/>
</dbReference>
<dbReference type="InterPro" id="IPR053376">
    <property type="entry name" value="Serine_acetyltransferase"/>
</dbReference>
<dbReference type="FunFam" id="2.160.10.10:FF:000007">
    <property type="entry name" value="Serine acetyltransferase"/>
    <property type="match status" value="1"/>
</dbReference>
<dbReference type="SUPFAM" id="SSF51161">
    <property type="entry name" value="Trimeric LpxA-like enzymes"/>
    <property type="match status" value="1"/>
</dbReference>
<accession>A0AAW9PW64</accession>
<dbReference type="CDD" id="cd03354">
    <property type="entry name" value="LbH_SAT"/>
    <property type="match status" value="1"/>
</dbReference>
<dbReference type="GO" id="GO:0043886">
    <property type="term" value="F:structural constituent of carboxysome shell"/>
    <property type="evidence" value="ECO:0007669"/>
    <property type="project" value="UniProtKB-ARBA"/>
</dbReference>
<evidence type="ECO:0000256" key="4">
    <source>
        <dbReference type="ARBA" id="ARBA00013266"/>
    </source>
</evidence>
<organism evidence="13 14">
    <name type="scientific">Tumidithrix elongata BACA0141</name>
    <dbReference type="NCBI Taxonomy" id="2716417"/>
    <lineage>
        <taxon>Bacteria</taxon>
        <taxon>Bacillati</taxon>
        <taxon>Cyanobacteriota</taxon>
        <taxon>Cyanophyceae</taxon>
        <taxon>Pseudanabaenales</taxon>
        <taxon>Pseudanabaenaceae</taxon>
        <taxon>Tumidithrix</taxon>
        <taxon>Tumidithrix elongata</taxon>
    </lineage>
</organism>
<dbReference type="GO" id="GO:0006535">
    <property type="term" value="P:cysteine biosynthetic process from serine"/>
    <property type="evidence" value="ECO:0007669"/>
    <property type="project" value="InterPro"/>
</dbReference>
<dbReference type="Gene3D" id="2.160.10.10">
    <property type="entry name" value="Hexapeptide repeat proteins"/>
    <property type="match status" value="1"/>
</dbReference>
<comment type="pathway">
    <text evidence="2">Amino-acid biosynthesis; L-cysteine biosynthesis; L-cysteine from L-serine: step 1/2.</text>
</comment>
<keyword evidence="11 13" id="KW-0012">Acyltransferase</keyword>
<comment type="catalytic activity">
    <reaction evidence="12">
        <text>L-serine + acetyl-CoA = O-acetyl-L-serine + CoA</text>
        <dbReference type="Rhea" id="RHEA:24560"/>
        <dbReference type="ChEBI" id="CHEBI:33384"/>
        <dbReference type="ChEBI" id="CHEBI:57287"/>
        <dbReference type="ChEBI" id="CHEBI:57288"/>
        <dbReference type="ChEBI" id="CHEBI:58340"/>
        <dbReference type="EC" id="2.3.1.30"/>
    </reaction>
</comment>
<dbReference type="Proteomes" id="UP001333818">
    <property type="component" value="Unassembled WGS sequence"/>
</dbReference>
<dbReference type="PANTHER" id="PTHR42811">
    <property type="entry name" value="SERINE ACETYLTRANSFERASE"/>
    <property type="match status" value="1"/>
</dbReference>
<proteinExistence type="inferred from homology"/>
<dbReference type="PROSITE" id="PS00101">
    <property type="entry name" value="HEXAPEP_TRANSFERASES"/>
    <property type="match status" value="1"/>
</dbReference>
<evidence type="ECO:0000256" key="6">
    <source>
        <dbReference type="ARBA" id="ARBA00022490"/>
    </source>
</evidence>
<comment type="caution">
    <text evidence="13">The sequence shown here is derived from an EMBL/GenBank/DDBJ whole genome shotgun (WGS) entry which is preliminary data.</text>
</comment>
<dbReference type="GO" id="GO:0005737">
    <property type="term" value="C:cytoplasm"/>
    <property type="evidence" value="ECO:0007669"/>
    <property type="project" value="UniProtKB-SubCell"/>
</dbReference>
<keyword evidence="8 13" id="KW-0808">Transferase</keyword>
<dbReference type="RefSeq" id="WP_330485843.1">
    <property type="nucleotide sequence ID" value="NZ_JAZBJZ010000131.1"/>
</dbReference>
<evidence type="ECO:0000256" key="3">
    <source>
        <dbReference type="ARBA" id="ARBA00007274"/>
    </source>
</evidence>
<dbReference type="EC" id="2.3.1.30" evidence="4"/>
<protein>
    <recommendedName>
        <fullName evidence="5">Serine acetyltransferase</fullName>
        <ecNumber evidence="4">2.3.1.30</ecNumber>
    </recommendedName>
</protein>
<evidence type="ECO:0000256" key="2">
    <source>
        <dbReference type="ARBA" id="ARBA00004876"/>
    </source>
</evidence>
<dbReference type="NCBIfam" id="NF041874">
    <property type="entry name" value="EPS_EpsC"/>
    <property type="match status" value="1"/>
</dbReference>
<comment type="similarity">
    <text evidence="3">Belongs to the transferase hexapeptide repeat family.</text>
</comment>
<evidence type="ECO:0000256" key="9">
    <source>
        <dbReference type="ARBA" id="ARBA00022737"/>
    </source>
</evidence>
<evidence type="ECO:0000256" key="12">
    <source>
        <dbReference type="ARBA" id="ARBA00049486"/>
    </source>
</evidence>
<gene>
    <name evidence="13" type="primary">cysE</name>
    <name evidence="13" type="ORF">V2H45_21935</name>
</gene>
<dbReference type="EMBL" id="JAZBJZ010000131">
    <property type="protein sequence ID" value="MEE3719407.1"/>
    <property type="molecule type" value="Genomic_DNA"/>
</dbReference>
<dbReference type="GO" id="GO:0009001">
    <property type="term" value="F:serine O-acetyltransferase activity"/>
    <property type="evidence" value="ECO:0007669"/>
    <property type="project" value="UniProtKB-EC"/>
</dbReference>
<keyword evidence="10" id="KW-0198">Cysteine biosynthesis</keyword>